<dbReference type="RefSeq" id="WP_326840024.1">
    <property type="nucleotide sequence ID" value="NZ_JBKWRC010000001.1"/>
</dbReference>
<keyword evidence="7" id="KW-0963">Cytoplasm</keyword>
<keyword evidence="3 7" id="KW-0597">Phosphoprotein</keyword>
<feature type="domain" description="Carrier" evidence="8">
    <location>
        <begin position="1"/>
        <end position="75"/>
    </location>
</feature>
<evidence type="ECO:0000256" key="7">
    <source>
        <dbReference type="HAMAP-Rule" id="MF_01217"/>
    </source>
</evidence>
<accession>A0A928KVG6</accession>
<evidence type="ECO:0000256" key="4">
    <source>
        <dbReference type="ARBA" id="ARBA00022832"/>
    </source>
</evidence>
<dbReference type="HAMAP" id="MF_01217">
    <property type="entry name" value="Acyl_carrier"/>
    <property type="match status" value="1"/>
</dbReference>
<dbReference type="Proteomes" id="UP000754750">
    <property type="component" value="Unassembled WGS sequence"/>
</dbReference>
<keyword evidence="2 7" id="KW-0444">Lipid biosynthesis</keyword>
<keyword evidence="4 7" id="KW-0276">Fatty acid metabolism</keyword>
<comment type="subcellular location">
    <subcellularLocation>
        <location evidence="7">Cytoplasm</location>
    </subcellularLocation>
</comment>
<feature type="modified residue" description="O-(pantetheine 4'-phosphoryl)serine" evidence="7">
    <location>
        <position position="35"/>
    </location>
</feature>
<keyword evidence="5 7" id="KW-0443">Lipid metabolism</keyword>
<evidence type="ECO:0000256" key="1">
    <source>
        <dbReference type="ARBA" id="ARBA00022450"/>
    </source>
</evidence>
<dbReference type="PANTHER" id="PTHR20863">
    <property type="entry name" value="ACYL CARRIER PROTEIN"/>
    <property type="match status" value="1"/>
</dbReference>
<comment type="pathway">
    <text evidence="7">Lipid metabolism; fatty acid biosynthesis.</text>
</comment>
<dbReference type="GO" id="GO:0000035">
    <property type="term" value="F:acyl binding"/>
    <property type="evidence" value="ECO:0007669"/>
    <property type="project" value="TreeGrafter"/>
</dbReference>
<proteinExistence type="inferred from homology"/>
<dbReference type="InterPro" id="IPR036736">
    <property type="entry name" value="ACP-like_sf"/>
</dbReference>
<dbReference type="GO" id="GO:0000036">
    <property type="term" value="F:acyl carrier activity"/>
    <property type="evidence" value="ECO:0007669"/>
    <property type="project" value="UniProtKB-UniRule"/>
</dbReference>
<evidence type="ECO:0000256" key="6">
    <source>
        <dbReference type="ARBA" id="ARBA00023160"/>
    </source>
</evidence>
<dbReference type="AlphaFoldDB" id="A0A928KVG6"/>
<dbReference type="EMBL" id="SVNY01000002">
    <property type="protein sequence ID" value="MBE6832735.1"/>
    <property type="molecule type" value="Genomic_DNA"/>
</dbReference>
<evidence type="ECO:0000313" key="9">
    <source>
        <dbReference type="EMBL" id="MBE6832735.1"/>
    </source>
</evidence>
<dbReference type="GO" id="GO:0009245">
    <property type="term" value="P:lipid A biosynthetic process"/>
    <property type="evidence" value="ECO:0007669"/>
    <property type="project" value="TreeGrafter"/>
</dbReference>
<dbReference type="InterPro" id="IPR003231">
    <property type="entry name" value="ACP"/>
</dbReference>
<name>A0A928KVG6_9FIRM</name>
<evidence type="ECO:0000256" key="5">
    <source>
        <dbReference type="ARBA" id="ARBA00023098"/>
    </source>
</evidence>
<evidence type="ECO:0000256" key="3">
    <source>
        <dbReference type="ARBA" id="ARBA00022553"/>
    </source>
</evidence>
<evidence type="ECO:0000313" key="10">
    <source>
        <dbReference type="Proteomes" id="UP000754750"/>
    </source>
</evidence>
<dbReference type="Gene3D" id="1.10.1200.10">
    <property type="entry name" value="ACP-like"/>
    <property type="match status" value="1"/>
</dbReference>
<evidence type="ECO:0000259" key="8">
    <source>
        <dbReference type="PROSITE" id="PS50075"/>
    </source>
</evidence>
<dbReference type="GO" id="GO:0005829">
    <property type="term" value="C:cytosol"/>
    <property type="evidence" value="ECO:0007669"/>
    <property type="project" value="TreeGrafter"/>
</dbReference>
<sequence>MIFEKIRDCIMSRTNLSESVVTMQASLRDDLCLDSFDLAELGIELEDVFAVTIPDEDLIAFHTVSDIVTFMKNSTK</sequence>
<comment type="similarity">
    <text evidence="7">Belongs to the acyl carrier protein (ACP) family.</text>
</comment>
<dbReference type="Pfam" id="PF00550">
    <property type="entry name" value="PP-binding"/>
    <property type="match status" value="1"/>
</dbReference>
<keyword evidence="6 7" id="KW-0275">Fatty acid biosynthesis</keyword>
<evidence type="ECO:0000256" key="2">
    <source>
        <dbReference type="ARBA" id="ARBA00022516"/>
    </source>
</evidence>
<dbReference type="PROSITE" id="PS50075">
    <property type="entry name" value="CARRIER"/>
    <property type="match status" value="1"/>
</dbReference>
<comment type="PTM">
    <text evidence="7">4'-phosphopantetheine is transferred from CoA to a specific serine of apo-ACP by AcpS. This modification is essential for activity because fatty acids are bound in thioester linkage to the sulfhydryl of the prosthetic group.</text>
</comment>
<dbReference type="SUPFAM" id="SSF47336">
    <property type="entry name" value="ACP-like"/>
    <property type="match status" value="1"/>
</dbReference>
<comment type="caution">
    <text evidence="9">The sequence shown here is derived from an EMBL/GenBank/DDBJ whole genome shotgun (WGS) entry which is preliminary data.</text>
</comment>
<gene>
    <name evidence="7" type="primary">acpP</name>
    <name evidence="9" type="ORF">E7512_04015</name>
</gene>
<dbReference type="GO" id="GO:0016020">
    <property type="term" value="C:membrane"/>
    <property type="evidence" value="ECO:0007669"/>
    <property type="project" value="GOC"/>
</dbReference>
<dbReference type="InterPro" id="IPR009081">
    <property type="entry name" value="PP-bd_ACP"/>
</dbReference>
<dbReference type="PANTHER" id="PTHR20863:SF76">
    <property type="entry name" value="CARRIER DOMAIN-CONTAINING PROTEIN"/>
    <property type="match status" value="1"/>
</dbReference>
<reference evidence="9" key="1">
    <citation type="submission" date="2019-04" db="EMBL/GenBank/DDBJ databases">
        <title>Evolution of Biomass-Degrading Anaerobic Consortia Revealed by Metagenomics.</title>
        <authorList>
            <person name="Peng X."/>
        </authorList>
    </citation>
    <scope>NUCLEOTIDE SEQUENCE</scope>
    <source>
        <strain evidence="9">SIG551</strain>
    </source>
</reference>
<comment type="function">
    <text evidence="7">Carrier of the growing fatty acid chain in fatty acid biosynthesis.</text>
</comment>
<organism evidence="9 10">
    <name type="scientific">Faecalispora sporosphaeroides</name>
    <dbReference type="NCBI Taxonomy" id="1549"/>
    <lineage>
        <taxon>Bacteria</taxon>
        <taxon>Bacillati</taxon>
        <taxon>Bacillota</taxon>
        <taxon>Clostridia</taxon>
        <taxon>Eubacteriales</taxon>
        <taxon>Oscillospiraceae</taxon>
        <taxon>Faecalispora</taxon>
    </lineage>
</organism>
<keyword evidence="1 7" id="KW-0596">Phosphopantetheine</keyword>
<protein>
    <recommendedName>
        <fullName evidence="7">Acyl carrier protein</fullName>
        <shortName evidence="7">ACP</shortName>
    </recommendedName>
</protein>